<protein>
    <submittedName>
        <fullName evidence="2">Uncharacterized protein</fullName>
    </submittedName>
</protein>
<feature type="region of interest" description="Disordered" evidence="1">
    <location>
        <begin position="102"/>
        <end position="122"/>
    </location>
</feature>
<dbReference type="EMBL" id="HBUF01483539">
    <property type="protein sequence ID" value="CAG6745061.1"/>
    <property type="molecule type" value="Transcribed_RNA"/>
</dbReference>
<dbReference type="AlphaFoldDB" id="A0A8D9E939"/>
<proteinExistence type="predicted"/>
<reference evidence="2" key="1">
    <citation type="submission" date="2021-05" db="EMBL/GenBank/DDBJ databases">
        <authorList>
            <person name="Alioto T."/>
            <person name="Alioto T."/>
            <person name="Gomez Garrido J."/>
        </authorList>
    </citation>
    <scope>NUCLEOTIDE SEQUENCE</scope>
</reference>
<name>A0A8D9E939_9HEMI</name>
<sequence length="122" mass="14290">MVARLNFLTWRYGALPRSLIYVITHITQILGCRDLNFLRFLSKVRYLTYYTAEICIKFLPSSLYTVNYNRFDVTKMSFTYHQQHRSQTPPFHFVCKRLNGDIEQKSPSTEPCSPIAAVDSVE</sequence>
<accession>A0A8D9E939</accession>
<organism evidence="2">
    <name type="scientific">Cacopsylla melanoneura</name>
    <dbReference type="NCBI Taxonomy" id="428564"/>
    <lineage>
        <taxon>Eukaryota</taxon>
        <taxon>Metazoa</taxon>
        <taxon>Ecdysozoa</taxon>
        <taxon>Arthropoda</taxon>
        <taxon>Hexapoda</taxon>
        <taxon>Insecta</taxon>
        <taxon>Pterygota</taxon>
        <taxon>Neoptera</taxon>
        <taxon>Paraneoptera</taxon>
        <taxon>Hemiptera</taxon>
        <taxon>Sternorrhyncha</taxon>
        <taxon>Psylloidea</taxon>
        <taxon>Psyllidae</taxon>
        <taxon>Psyllinae</taxon>
        <taxon>Cacopsylla</taxon>
    </lineage>
</organism>
<evidence type="ECO:0000256" key="1">
    <source>
        <dbReference type="SAM" id="MobiDB-lite"/>
    </source>
</evidence>
<evidence type="ECO:0000313" key="2">
    <source>
        <dbReference type="EMBL" id="CAG6745061.1"/>
    </source>
</evidence>